<evidence type="ECO:0000313" key="1">
    <source>
        <dbReference type="EMBL" id="KAI3758433.1"/>
    </source>
</evidence>
<sequence length="75" mass="8256">MADRVLRSRAVLVGEDMPADEIQAEIPRGREVLRFSGIGKHRTRRAQRLNGKALRDSATATGSPGEDSLGEQRLE</sequence>
<name>A0ACB9EIM6_ARCLA</name>
<accession>A0ACB9EIM6</accession>
<organism evidence="1 2">
    <name type="scientific">Arctium lappa</name>
    <name type="common">Greater burdock</name>
    <name type="synonym">Lappa major</name>
    <dbReference type="NCBI Taxonomy" id="4217"/>
    <lineage>
        <taxon>Eukaryota</taxon>
        <taxon>Viridiplantae</taxon>
        <taxon>Streptophyta</taxon>
        <taxon>Embryophyta</taxon>
        <taxon>Tracheophyta</taxon>
        <taxon>Spermatophyta</taxon>
        <taxon>Magnoliopsida</taxon>
        <taxon>eudicotyledons</taxon>
        <taxon>Gunneridae</taxon>
        <taxon>Pentapetalae</taxon>
        <taxon>asterids</taxon>
        <taxon>campanulids</taxon>
        <taxon>Asterales</taxon>
        <taxon>Asteraceae</taxon>
        <taxon>Carduoideae</taxon>
        <taxon>Cardueae</taxon>
        <taxon>Arctiinae</taxon>
        <taxon>Arctium</taxon>
    </lineage>
</organism>
<reference evidence="1 2" key="2">
    <citation type="journal article" date="2022" name="Mol. Ecol. Resour.">
        <title>The genomes of chicory, endive, great burdock and yacon provide insights into Asteraceae paleo-polyploidization history and plant inulin production.</title>
        <authorList>
            <person name="Fan W."/>
            <person name="Wang S."/>
            <person name="Wang H."/>
            <person name="Wang A."/>
            <person name="Jiang F."/>
            <person name="Liu H."/>
            <person name="Zhao H."/>
            <person name="Xu D."/>
            <person name="Zhang Y."/>
        </authorList>
    </citation>
    <scope>NUCLEOTIDE SEQUENCE [LARGE SCALE GENOMIC DNA]</scope>
    <source>
        <strain evidence="2">cv. Niubang</strain>
    </source>
</reference>
<dbReference type="EMBL" id="CM042048">
    <property type="protein sequence ID" value="KAI3758433.1"/>
    <property type="molecule type" value="Genomic_DNA"/>
</dbReference>
<keyword evidence="2" id="KW-1185">Reference proteome</keyword>
<gene>
    <name evidence="1" type="ORF">L6452_05995</name>
</gene>
<dbReference type="Proteomes" id="UP001055879">
    <property type="component" value="Linkage Group LG02"/>
</dbReference>
<protein>
    <submittedName>
        <fullName evidence="1">Uncharacterized protein</fullName>
    </submittedName>
</protein>
<proteinExistence type="predicted"/>
<evidence type="ECO:0000313" key="2">
    <source>
        <dbReference type="Proteomes" id="UP001055879"/>
    </source>
</evidence>
<reference evidence="2" key="1">
    <citation type="journal article" date="2022" name="Mol. Ecol. Resour.">
        <title>The genomes of chicory, endive, great burdock and yacon provide insights into Asteraceae palaeo-polyploidization history and plant inulin production.</title>
        <authorList>
            <person name="Fan W."/>
            <person name="Wang S."/>
            <person name="Wang H."/>
            <person name="Wang A."/>
            <person name="Jiang F."/>
            <person name="Liu H."/>
            <person name="Zhao H."/>
            <person name="Xu D."/>
            <person name="Zhang Y."/>
        </authorList>
    </citation>
    <scope>NUCLEOTIDE SEQUENCE [LARGE SCALE GENOMIC DNA]</scope>
    <source>
        <strain evidence="2">cv. Niubang</strain>
    </source>
</reference>
<comment type="caution">
    <text evidence="1">The sequence shown here is derived from an EMBL/GenBank/DDBJ whole genome shotgun (WGS) entry which is preliminary data.</text>
</comment>